<feature type="region of interest" description="Disordered" evidence="9">
    <location>
        <begin position="250"/>
        <end position="288"/>
    </location>
</feature>
<dbReference type="GO" id="GO:0000122">
    <property type="term" value="P:negative regulation of transcription by RNA polymerase II"/>
    <property type="evidence" value="ECO:0007669"/>
    <property type="project" value="InterPro"/>
</dbReference>
<evidence type="ECO:0000256" key="9">
    <source>
        <dbReference type="SAM" id="MobiDB-lite"/>
    </source>
</evidence>
<dbReference type="GO" id="GO:0097322">
    <property type="term" value="F:7SK snRNA binding"/>
    <property type="evidence" value="ECO:0007669"/>
    <property type="project" value="TreeGrafter"/>
</dbReference>
<feature type="compositionally biased region" description="Basic residues" evidence="9">
    <location>
        <begin position="75"/>
        <end position="93"/>
    </location>
</feature>
<keyword evidence="4" id="KW-0805">Transcription regulation</keyword>
<dbReference type="Pfam" id="PF15313">
    <property type="entry name" value="HEXIM"/>
    <property type="match status" value="1"/>
</dbReference>
<feature type="compositionally biased region" description="Basic and acidic residues" evidence="9">
    <location>
        <begin position="24"/>
        <end position="34"/>
    </location>
</feature>
<dbReference type="GO" id="GO:0005654">
    <property type="term" value="C:nucleoplasm"/>
    <property type="evidence" value="ECO:0007669"/>
    <property type="project" value="TreeGrafter"/>
</dbReference>
<feature type="compositionally biased region" description="Polar residues" evidence="9">
    <location>
        <begin position="309"/>
        <end position="320"/>
    </location>
</feature>
<dbReference type="RefSeq" id="XP_031568241.1">
    <property type="nucleotide sequence ID" value="XM_031712381.1"/>
</dbReference>
<evidence type="ECO:0000256" key="2">
    <source>
        <dbReference type="ARBA" id="ARBA00008409"/>
    </source>
</evidence>
<organism evidence="10 11">
    <name type="scientific">Actinia tenebrosa</name>
    <name type="common">Australian red waratah sea anemone</name>
    <dbReference type="NCBI Taxonomy" id="6105"/>
    <lineage>
        <taxon>Eukaryota</taxon>
        <taxon>Metazoa</taxon>
        <taxon>Cnidaria</taxon>
        <taxon>Anthozoa</taxon>
        <taxon>Hexacorallia</taxon>
        <taxon>Actiniaria</taxon>
        <taxon>Actiniidae</taxon>
        <taxon>Actinia</taxon>
    </lineage>
</organism>
<evidence type="ECO:0000256" key="1">
    <source>
        <dbReference type="ARBA" id="ARBA00004123"/>
    </source>
</evidence>
<gene>
    <name evidence="11" type="primary">LOC116302952</name>
</gene>
<dbReference type="GO" id="GO:0004861">
    <property type="term" value="F:cyclin-dependent protein serine/threonine kinase inhibitor activity"/>
    <property type="evidence" value="ECO:0007669"/>
    <property type="project" value="InterPro"/>
</dbReference>
<feature type="compositionally biased region" description="Basic and acidic residues" evidence="9">
    <location>
        <begin position="166"/>
        <end position="176"/>
    </location>
</feature>
<dbReference type="InterPro" id="IPR024872">
    <property type="entry name" value="HEXIM"/>
</dbReference>
<proteinExistence type="inferred from homology"/>
<evidence type="ECO:0000313" key="11">
    <source>
        <dbReference type="RefSeq" id="XP_031568241.1"/>
    </source>
</evidence>
<feature type="compositionally biased region" description="Acidic residues" evidence="9">
    <location>
        <begin position="179"/>
        <end position="198"/>
    </location>
</feature>
<dbReference type="PRINTS" id="PR02094">
    <property type="entry name" value="HEXIMFAMILY"/>
</dbReference>
<dbReference type="GO" id="GO:0005737">
    <property type="term" value="C:cytoplasm"/>
    <property type="evidence" value="ECO:0007669"/>
    <property type="project" value="InterPro"/>
</dbReference>
<evidence type="ECO:0000256" key="4">
    <source>
        <dbReference type="ARBA" id="ARBA00023015"/>
    </source>
</evidence>
<reference evidence="11" key="1">
    <citation type="submission" date="2025-08" db="UniProtKB">
        <authorList>
            <consortium name="RefSeq"/>
        </authorList>
    </citation>
    <scope>IDENTIFICATION</scope>
    <source>
        <tissue evidence="11">Tentacle</tissue>
    </source>
</reference>
<dbReference type="KEGG" id="aten:116302952"/>
<keyword evidence="3" id="KW-0678">Repressor</keyword>
<keyword evidence="5 8" id="KW-0175">Coiled coil</keyword>
<evidence type="ECO:0000256" key="6">
    <source>
        <dbReference type="ARBA" id="ARBA00023163"/>
    </source>
</evidence>
<dbReference type="AlphaFoldDB" id="A0A6P8IMJ8"/>
<evidence type="ECO:0000256" key="3">
    <source>
        <dbReference type="ARBA" id="ARBA00022491"/>
    </source>
</evidence>
<comment type="similarity">
    <text evidence="2">Belongs to the HEXIM family.</text>
</comment>
<evidence type="ECO:0000256" key="8">
    <source>
        <dbReference type="SAM" id="Coils"/>
    </source>
</evidence>
<protein>
    <submittedName>
        <fullName evidence="11">Protein HEXIM-like</fullName>
    </submittedName>
</protein>
<feature type="region of interest" description="Disordered" evidence="9">
    <location>
        <begin position="110"/>
        <end position="198"/>
    </location>
</feature>
<dbReference type="GeneID" id="116302952"/>
<sequence>MKNGLEAAGRAVIDMETQGDDMEPDGHEGDDERTSGPSGSEMAEKDIEVKIQDKKVDTTSAAAGNADISEVKPMRIQKKHRRGSRKNRKKYKPYSKMTWDEKKARLELDAKKANKVREKYTHEKGRPNAPYNTTQFLMDEHDQEEPDIGNHAHMQSDGEAEDDDCDSRSTERRRLDSQSFDDPELGDYNESPEDEIYEQEFFQKDFTEAYEQCHAESLYSMKKDELVRECMSLEERVEALERKLREVGALDNQDRLRDSSLEDLPYRFNGDNLNTDDSSSSSNSSEDLIRTLRTELNRLKTENEKLQHSKTVQPAVCTSE</sequence>
<keyword evidence="10" id="KW-1185">Reference proteome</keyword>
<evidence type="ECO:0000313" key="10">
    <source>
        <dbReference type="Proteomes" id="UP000515163"/>
    </source>
</evidence>
<feature type="compositionally biased region" description="Basic and acidic residues" evidence="9">
    <location>
        <begin position="110"/>
        <end position="126"/>
    </location>
</feature>
<dbReference type="Proteomes" id="UP000515163">
    <property type="component" value="Unplaced"/>
</dbReference>
<feature type="region of interest" description="Disordered" evidence="9">
    <location>
        <begin position="300"/>
        <end position="320"/>
    </location>
</feature>
<feature type="region of interest" description="Disordered" evidence="9">
    <location>
        <begin position="1"/>
        <end position="43"/>
    </location>
</feature>
<dbReference type="FunCoup" id="A0A6P8IMJ8">
    <property type="interactions" value="774"/>
</dbReference>
<feature type="coiled-coil region" evidence="8">
    <location>
        <begin position="223"/>
        <end position="250"/>
    </location>
</feature>
<dbReference type="InParanoid" id="A0A6P8IMJ8"/>
<feature type="compositionally biased region" description="Low complexity" evidence="9">
    <location>
        <begin position="269"/>
        <end position="286"/>
    </location>
</feature>
<dbReference type="PANTHER" id="PTHR13469">
    <property type="entry name" value="HEXAMETHYLENE BISACETAMIDE INDUCIBLE 1"/>
    <property type="match status" value="1"/>
</dbReference>
<dbReference type="OrthoDB" id="10058500at2759"/>
<name>A0A6P8IMJ8_ACTTE</name>
<evidence type="ECO:0000256" key="5">
    <source>
        <dbReference type="ARBA" id="ARBA00023054"/>
    </source>
</evidence>
<accession>A0A6P8IMJ8</accession>
<feature type="compositionally biased region" description="Basic and acidic residues" evidence="9">
    <location>
        <begin position="250"/>
        <end position="260"/>
    </location>
</feature>
<keyword evidence="6" id="KW-0804">Transcription</keyword>
<keyword evidence="7" id="KW-0539">Nucleus</keyword>
<dbReference type="Gene3D" id="6.10.250.2910">
    <property type="match status" value="1"/>
</dbReference>
<comment type="subcellular location">
    <subcellularLocation>
        <location evidence="1">Nucleus</location>
    </subcellularLocation>
</comment>
<evidence type="ECO:0000256" key="7">
    <source>
        <dbReference type="ARBA" id="ARBA00023242"/>
    </source>
</evidence>
<feature type="region of interest" description="Disordered" evidence="9">
    <location>
        <begin position="58"/>
        <end position="97"/>
    </location>
</feature>
<dbReference type="PANTHER" id="PTHR13469:SF8">
    <property type="entry name" value="HEXIM P-TEFB COMPLEX SUBUNIT 1"/>
    <property type="match status" value="1"/>
</dbReference>